<dbReference type="HOGENOM" id="CLU_2212558_0_0_1"/>
<organism evidence="1 2">
    <name type="scientific">Daphnia pulex</name>
    <name type="common">Water flea</name>
    <dbReference type="NCBI Taxonomy" id="6669"/>
    <lineage>
        <taxon>Eukaryota</taxon>
        <taxon>Metazoa</taxon>
        <taxon>Ecdysozoa</taxon>
        <taxon>Arthropoda</taxon>
        <taxon>Crustacea</taxon>
        <taxon>Branchiopoda</taxon>
        <taxon>Diplostraca</taxon>
        <taxon>Cladocera</taxon>
        <taxon>Anomopoda</taxon>
        <taxon>Daphniidae</taxon>
        <taxon>Daphnia</taxon>
    </lineage>
</organism>
<dbReference type="KEGG" id="dpx:DAPPUDRAFT_246546"/>
<keyword evidence="2" id="KW-1185">Reference proteome</keyword>
<dbReference type="Proteomes" id="UP000000305">
    <property type="component" value="Unassembled WGS sequence"/>
</dbReference>
<dbReference type="InParanoid" id="E9GQT9"/>
<evidence type="ECO:0000313" key="1">
    <source>
        <dbReference type="EMBL" id="EFX78273.1"/>
    </source>
</evidence>
<name>E9GQT9_DAPPU</name>
<dbReference type="AlphaFoldDB" id="E9GQT9"/>
<dbReference type="EMBL" id="GL732558">
    <property type="protein sequence ID" value="EFX78273.1"/>
    <property type="molecule type" value="Genomic_DNA"/>
</dbReference>
<proteinExistence type="predicted"/>
<gene>
    <name evidence="1" type="ORF">DAPPUDRAFT_246546</name>
</gene>
<protein>
    <submittedName>
        <fullName evidence="1">Uncharacterized protein</fullName>
    </submittedName>
</protein>
<accession>E9GQT9</accession>
<sequence>MVGHKLKCSAFSVESMYQIEDFALKCIKWSDIVPSSENEHKKLNDHAGIKANEGKPAGCLLCKSKKNQVDWYLQTALSSNTSPSEIDIPLSVQAVSTPSKEQGKNKT</sequence>
<reference evidence="1 2" key="1">
    <citation type="journal article" date="2011" name="Science">
        <title>The ecoresponsive genome of Daphnia pulex.</title>
        <authorList>
            <person name="Colbourne J.K."/>
            <person name="Pfrender M.E."/>
            <person name="Gilbert D."/>
            <person name="Thomas W.K."/>
            <person name="Tucker A."/>
            <person name="Oakley T.H."/>
            <person name="Tokishita S."/>
            <person name="Aerts A."/>
            <person name="Arnold G.J."/>
            <person name="Basu M.K."/>
            <person name="Bauer D.J."/>
            <person name="Caceres C.E."/>
            <person name="Carmel L."/>
            <person name="Casola C."/>
            <person name="Choi J.H."/>
            <person name="Detter J.C."/>
            <person name="Dong Q."/>
            <person name="Dusheyko S."/>
            <person name="Eads B.D."/>
            <person name="Frohlich T."/>
            <person name="Geiler-Samerotte K.A."/>
            <person name="Gerlach D."/>
            <person name="Hatcher P."/>
            <person name="Jogdeo S."/>
            <person name="Krijgsveld J."/>
            <person name="Kriventseva E.V."/>
            <person name="Kultz D."/>
            <person name="Laforsch C."/>
            <person name="Lindquist E."/>
            <person name="Lopez J."/>
            <person name="Manak J.R."/>
            <person name="Muller J."/>
            <person name="Pangilinan J."/>
            <person name="Patwardhan R.P."/>
            <person name="Pitluck S."/>
            <person name="Pritham E.J."/>
            <person name="Rechtsteiner A."/>
            <person name="Rho M."/>
            <person name="Rogozin I.B."/>
            <person name="Sakarya O."/>
            <person name="Salamov A."/>
            <person name="Schaack S."/>
            <person name="Shapiro H."/>
            <person name="Shiga Y."/>
            <person name="Skalitzky C."/>
            <person name="Smith Z."/>
            <person name="Souvorov A."/>
            <person name="Sung W."/>
            <person name="Tang Z."/>
            <person name="Tsuchiya D."/>
            <person name="Tu H."/>
            <person name="Vos H."/>
            <person name="Wang M."/>
            <person name="Wolf Y.I."/>
            <person name="Yamagata H."/>
            <person name="Yamada T."/>
            <person name="Ye Y."/>
            <person name="Shaw J.R."/>
            <person name="Andrews J."/>
            <person name="Crease T.J."/>
            <person name="Tang H."/>
            <person name="Lucas S.M."/>
            <person name="Robertson H.M."/>
            <person name="Bork P."/>
            <person name="Koonin E.V."/>
            <person name="Zdobnov E.M."/>
            <person name="Grigoriev I.V."/>
            <person name="Lynch M."/>
            <person name="Boore J.L."/>
        </authorList>
    </citation>
    <scope>NUCLEOTIDE SEQUENCE [LARGE SCALE GENOMIC DNA]</scope>
</reference>
<evidence type="ECO:0000313" key="2">
    <source>
        <dbReference type="Proteomes" id="UP000000305"/>
    </source>
</evidence>